<dbReference type="PROSITE" id="PS51387">
    <property type="entry name" value="FAD_PCMH"/>
    <property type="match status" value="1"/>
</dbReference>
<accession>A0A1H9A792</accession>
<gene>
    <name evidence="2" type="ORF">SAMN04487977_101225</name>
</gene>
<dbReference type="STRING" id="163.SAMN04487775_10422"/>
<dbReference type="GO" id="GO:0016491">
    <property type="term" value="F:oxidoreductase activity"/>
    <property type="evidence" value="ECO:0007669"/>
    <property type="project" value="InterPro"/>
</dbReference>
<dbReference type="GO" id="GO:0071949">
    <property type="term" value="F:FAD binding"/>
    <property type="evidence" value="ECO:0007669"/>
    <property type="project" value="InterPro"/>
</dbReference>
<organism evidence="2 3">
    <name type="scientific">Treponema bryantii</name>
    <dbReference type="NCBI Taxonomy" id="163"/>
    <lineage>
        <taxon>Bacteria</taxon>
        <taxon>Pseudomonadati</taxon>
        <taxon>Spirochaetota</taxon>
        <taxon>Spirochaetia</taxon>
        <taxon>Spirochaetales</taxon>
        <taxon>Treponemataceae</taxon>
        <taxon>Treponema</taxon>
    </lineage>
</organism>
<dbReference type="InterPro" id="IPR051312">
    <property type="entry name" value="Diverse_Substr_Oxidored"/>
</dbReference>
<feature type="domain" description="FAD-binding PCMH-type" evidence="1">
    <location>
        <begin position="1"/>
        <end position="159"/>
    </location>
</feature>
<dbReference type="EMBL" id="FOFU01000001">
    <property type="protein sequence ID" value="SEP72357.1"/>
    <property type="molecule type" value="Genomic_DNA"/>
</dbReference>
<dbReference type="PANTHER" id="PTHR42659:SF9">
    <property type="entry name" value="XANTHINE DEHYDROGENASE FAD-BINDING SUBUNIT XDHB-RELATED"/>
    <property type="match status" value="1"/>
</dbReference>
<dbReference type="InterPro" id="IPR002346">
    <property type="entry name" value="Mopterin_DH_FAD-bd"/>
</dbReference>
<dbReference type="PANTHER" id="PTHR42659">
    <property type="entry name" value="XANTHINE DEHYDROGENASE SUBUNIT C-RELATED"/>
    <property type="match status" value="1"/>
</dbReference>
<keyword evidence="3" id="KW-1185">Reference proteome</keyword>
<dbReference type="OrthoDB" id="9774454at2"/>
<reference evidence="2 3" key="1">
    <citation type="submission" date="2016-10" db="EMBL/GenBank/DDBJ databases">
        <authorList>
            <person name="de Groot N.N."/>
        </authorList>
    </citation>
    <scope>NUCLEOTIDE SEQUENCE [LARGE SCALE GENOMIC DNA]</scope>
    <source>
        <strain evidence="2 3">B25</strain>
    </source>
</reference>
<dbReference type="SUPFAM" id="SSF56176">
    <property type="entry name" value="FAD-binding/transporter-associated domain-like"/>
    <property type="match status" value="1"/>
</dbReference>
<protein>
    <submittedName>
        <fullName evidence="2">CO or xanthine dehydrogenase, FAD-binding subunit</fullName>
    </submittedName>
</protein>
<dbReference type="InterPro" id="IPR016169">
    <property type="entry name" value="FAD-bd_PCMH_sub2"/>
</dbReference>
<dbReference type="InterPro" id="IPR016166">
    <property type="entry name" value="FAD-bd_PCMH"/>
</dbReference>
<evidence type="ECO:0000313" key="3">
    <source>
        <dbReference type="Proteomes" id="UP000182360"/>
    </source>
</evidence>
<dbReference type="Gene3D" id="3.30.465.10">
    <property type="match status" value="1"/>
</dbReference>
<evidence type="ECO:0000259" key="1">
    <source>
        <dbReference type="PROSITE" id="PS51387"/>
    </source>
</evidence>
<dbReference type="AlphaFoldDB" id="A0A1H9A792"/>
<dbReference type="eggNOG" id="COG1319">
    <property type="taxonomic scope" value="Bacteria"/>
</dbReference>
<dbReference type="Proteomes" id="UP000182360">
    <property type="component" value="Unassembled WGS sequence"/>
</dbReference>
<proteinExistence type="predicted"/>
<dbReference type="Pfam" id="PF00941">
    <property type="entry name" value="FAD_binding_5"/>
    <property type="match status" value="1"/>
</dbReference>
<sequence>MGKTILYAKNAAELIKILSNNPGTKVVGGCTRIETLPDKFISTRGIKDLSYISRHERYIDVGPGTTLSELLAIGQTHLPPILYEALTCIANPLIRNTATIGGNICSENHKLTLFAPLMALDAKLEFKNQTETRTENIRNFKSIPDGFILSNIRIPLVDAELSIFRRIGHEHSITQQSASFAFLADTEKNSLLNVHLAFAGPFTFHSKEFENFMSGRRLPLTQRDISQLEEAVAEHFQKAATDQMITDVMRQQFFNLARYSFEQLT</sequence>
<name>A0A1H9A792_9SPIR</name>
<evidence type="ECO:0000313" key="2">
    <source>
        <dbReference type="EMBL" id="SEP72357.1"/>
    </source>
</evidence>
<dbReference type="InterPro" id="IPR036318">
    <property type="entry name" value="FAD-bd_PCMH-like_sf"/>
</dbReference>
<dbReference type="RefSeq" id="WP_074640102.1">
    <property type="nucleotide sequence ID" value="NZ_AP025286.1"/>
</dbReference>